<name>A0A380H324_9STAP</name>
<dbReference type="Proteomes" id="UP000255425">
    <property type="component" value="Unassembled WGS sequence"/>
</dbReference>
<dbReference type="AlphaFoldDB" id="A0A380H324"/>
<dbReference type="Gene3D" id="3.40.30.10">
    <property type="entry name" value="Glutaredoxin"/>
    <property type="match status" value="1"/>
</dbReference>
<proteinExistence type="predicted"/>
<dbReference type="EMBL" id="UHDZ01000001">
    <property type="protein sequence ID" value="SUM70164.1"/>
    <property type="molecule type" value="Genomic_DNA"/>
</dbReference>
<gene>
    <name evidence="1" type="ORF">NCTC11807_01079</name>
</gene>
<keyword evidence="2" id="KW-1185">Reference proteome</keyword>
<protein>
    <submittedName>
        <fullName evidence="1">Thioredoxin</fullName>
    </submittedName>
</protein>
<evidence type="ECO:0000313" key="2">
    <source>
        <dbReference type="Proteomes" id="UP000255425"/>
    </source>
</evidence>
<accession>A0A380H324</accession>
<reference evidence="1 2" key="1">
    <citation type="submission" date="2018-06" db="EMBL/GenBank/DDBJ databases">
        <authorList>
            <consortium name="Pathogen Informatics"/>
            <person name="Doyle S."/>
        </authorList>
    </citation>
    <scope>NUCLEOTIDE SEQUENCE [LARGE SCALE GENOMIC DNA]</scope>
    <source>
        <strain evidence="1 2">NCTC11807</strain>
    </source>
</reference>
<organism evidence="1 2">
    <name type="scientific">Staphylococcus saccharolyticus</name>
    <dbReference type="NCBI Taxonomy" id="33028"/>
    <lineage>
        <taxon>Bacteria</taxon>
        <taxon>Bacillati</taxon>
        <taxon>Bacillota</taxon>
        <taxon>Bacilli</taxon>
        <taxon>Bacillales</taxon>
        <taxon>Staphylococcaceae</taxon>
        <taxon>Staphylococcus</taxon>
    </lineage>
</organism>
<sequence>MKNNQENLQSIYKSFQLPKNDERLEKLKDSAYSKVLVITEDWCGDAMMNIPILKHISEKLNIEARAFHRDDELT</sequence>
<evidence type="ECO:0000313" key="1">
    <source>
        <dbReference type="EMBL" id="SUM70164.1"/>
    </source>
</evidence>
<dbReference type="Pfam" id="PF14595">
    <property type="entry name" value="Thioredoxin_9"/>
    <property type="match status" value="1"/>
</dbReference>